<comment type="similarity">
    <text evidence="2 7">Belongs to the phosphohexose mutase family.</text>
</comment>
<dbReference type="InterPro" id="IPR016055">
    <property type="entry name" value="A-D-PHexomutase_a/b/a-I/II/III"/>
</dbReference>
<evidence type="ECO:0000256" key="7">
    <source>
        <dbReference type="RuleBase" id="RU004326"/>
    </source>
</evidence>
<dbReference type="PANTHER" id="PTHR45745">
    <property type="entry name" value="PHOSPHOMANNOMUTASE 45A"/>
    <property type="match status" value="1"/>
</dbReference>
<evidence type="ECO:0000256" key="3">
    <source>
        <dbReference type="ARBA" id="ARBA00022553"/>
    </source>
</evidence>
<dbReference type="GO" id="GO:0006166">
    <property type="term" value="P:purine ribonucleoside salvage"/>
    <property type="evidence" value="ECO:0007669"/>
    <property type="project" value="TreeGrafter"/>
</dbReference>
<evidence type="ECO:0000259" key="10">
    <source>
        <dbReference type="Pfam" id="PF02879"/>
    </source>
</evidence>
<feature type="domain" description="Alpha-D-phosphohexomutase C-terminal" evidence="8">
    <location>
        <begin position="489"/>
        <end position="542"/>
    </location>
</feature>
<dbReference type="NCBIfam" id="TIGR01132">
    <property type="entry name" value="pgm"/>
    <property type="match status" value="1"/>
</dbReference>
<dbReference type="Pfam" id="PF02880">
    <property type="entry name" value="PGM_PMM_III"/>
    <property type="match status" value="1"/>
</dbReference>
<dbReference type="InterPro" id="IPR036900">
    <property type="entry name" value="A-D-PHexomutase_C_sf"/>
</dbReference>
<name>A0A2S0WFR2_9CORY</name>
<protein>
    <submittedName>
        <fullName evidence="12">Phosphoglucomutase, alpha-D-glucose phosphate-specific</fullName>
        <ecNumber evidence="12">5.4.2.2</ecNumber>
    </submittedName>
</protein>
<evidence type="ECO:0000259" key="11">
    <source>
        <dbReference type="Pfam" id="PF02880"/>
    </source>
</evidence>
<feature type="domain" description="Alpha-D-phosphohexomutase alpha/beta/alpha" evidence="10">
    <location>
        <begin position="217"/>
        <end position="321"/>
    </location>
</feature>
<keyword evidence="5 7" id="KW-0460">Magnesium</keyword>
<dbReference type="InterPro" id="IPR005844">
    <property type="entry name" value="A-D-PHexomutase_a/b/a-I"/>
</dbReference>
<dbReference type="InterPro" id="IPR005845">
    <property type="entry name" value="A-D-PHexomutase_a/b/a-II"/>
</dbReference>
<dbReference type="InterPro" id="IPR005852">
    <property type="entry name" value="PGM_a-D-Glc-sp"/>
</dbReference>
<dbReference type="InterPro" id="IPR005846">
    <property type="entry name" value="A-D-PHexomutase_a/b/a-III"/>
</dbReference>
<feature type="domain" description="Alpha-D-phosphohexomutase alpha/beta/alpha" evidence="11">
    <location>
        <begin position="327"/>
        <end position="447"/>
    </location>
</feature>
<dbReference type="InterPro" id="IPR005843">
    <property type="entry name" value="A-D-PHexomutase_C"/>
</dbReference>
<dbReference type="Gene3D" id="3.40.120.10">
    <property type="entry name" value="Alpha-D-Glucose-1,6-Bisphosphate, subunit A, domain 3"/>
    <property type="match status" value="3"/>
</dbReference>
<evidence type="ECO:0000259" key="9">
    <source>
        <dbReference type="Pfam" id="PF02878"/>
    </source>
</evidence>
<reference evidence="13" key="1">
    <citation type="submission" date="2018-01" db="EMBL/GenBank/DDBJ databases">
        <authorList>
            <person name="Li J."/>
        </authorList>
    </citation>
    <scope>NUCLEOTIDE SEQUENCE [LARGE SCALE GENOMIC DNA]</scope>
    <source>
        <strain evidence="13">2184</strain>
    </source>
</reference>
<dbReference type="InterPro" id="IPR016066">
    <property type="entry name" value="A-D-PHexomutase_CS"/>
</dbReference>
<proteinExistence type="inferred from homology"/>
<evidence type="ECO:0000259" key="8">
    <source>
        <dbReference type="Pfam" id="PF00408"/>
    </source>
</evidence>
<dbReference type="CDD" id="cd05801">
    <property type="entry name" value="PGM_like3"/>
    <property type="match status" value="1"/>
</dbReference>
<dbReference type="EMBL" id="CP026948">
    <property type="protein sequence ID" value="AWB84596.1"/>
    <property type="molecule type" value="Genomic_DNA"/>
</dbReference>
<keyword evidence="3" id="KW-0597">Phosphoprotein</keyword>
<dbReference type="Proteomes" id="UP000244754">
    <property type="component" value="Chromosome"/>
</dbReference>
<dbReference type="EC" id="5.4.2.2" evidence="12"/>
<evidence type="ECO:0000256" key="6">
    <source>
        <dbReference type="ARBA" id="ARBA00023235"/>
    </source>
</evidence>
<dbReference type="GO" id="GO:0008973">
    <property type="term" value="F:phosphopentomutase activity"/>
    <property type="evidence" value="ECO:0007669"/>
    <property type="project" value="TreeGrafter"/>
</dbReference>
<evidence type="ECO:0000313" key="12">
    <source>
        <dbReference type="EMBL" id="AWB84596.1"/>
    </source>
</evidence>
<dbReference type="KEGG" id="clia:C3E79_08975"/>
<dbReference type="Gene3D" id="3.30.310.50">
    <property type="entry name" value="Alpha-D-phosphohexomutase, C-terminal domain"/>
    <property type="match status" value="1"/>
</dbReference>
<organism evidence="12 13">
    <name type="scientific">Corynebacterium liangguodongii</name>
    <dbReference type="NCBI Taxonomy" id="2079535"/>
    <lineage>
        <taxon>Bacteria</taxon>
        <taxon>Bacillati</taxon>
        <taxon>Actinomycetota</taxon>
        <taxon>Actinomycetes</taxon>
        <taxon>Mycobacteriales</taxon>
        <taxon>Corynebacteriaceae</taxon>
        <taxon>Corynebacterium</taxon>
    </lineage>
</organism>
<dbReference type="OrthoDB" id="9806956at2"/>
<dbReference type="Pfam" id="PF00408">
    <property type="entry name" value="PGM_PMM_IV"/>
    <property type="match status" value="1"/>
</dbReference>
<dbReference type="AlphaFoldDB" id="A0A2S0WFR2"/>
<evidence type="ECO:0000256" key="1">
    <source>
        <dbReference type="ARBA" id="ARBA00001946"/>
    </source>
</evidence>
<keyword evidence="6 12" id="KW-0413">Isomerase</keyword>
<dbReference type="SUPFAM" id="SSF53738">
    <property type="entry name" value="Phosphoglucomutase, first 3 domains"/>
    <property type="match status" value="3"/>
</dbReference>
<evidence type="ECO:0000313" key="13">
    <source>
        <dbReference type="Proteomes" id="UP000244754"/>
    </source>
</evidence>
<keyword evidence="13" id="KW-1185">Reference proteome</keyword>
<evidence type="ECO:0000256" key="5">
    <source>
        <dbReference type="ARBA" id="ARBA00022842"/>
    </source>
</evidence>
<dbReference type="SUPFAM" id="SSF55957">
    <property type="entry name" value="Phosphoglucomutase, C-terminal domain"/>
    <property type="match status" value="1"/>
</dbReference>
<dbReference type="GO" id="GO:0000287">
    <property type="term" value="F:magnesium ion binding"/>
    <property type="evidence" value="ECO:0007669"/>
    <property type="project" value="InterPro"/>
</dbReference>
<gene>
    <name evidence="12" type="ORF">C3E79_08975</name>
</gene>
<dbReference type="PANTHER" id="PTHR45745:SF1">
    <property type="entry name" value="PHOSPHOGLUCOMUTASE 2B-RELATED"/>
    <property type="match status" value="1"/>
</dbReference>
<evidence type="ECO:0000256" key="2">
    <source>
        <dbReference type="ARBA" id="ARBA00010231"/>
    </source>
</evidence>
<accession>A0A2S0WFR2</accession>
<dbReference type="GO" id="GO:0005975">
    <property type="term" value="P:carbohydrate metabolic process"/>
    <property type="evidence" value="ECO:0007669"/>
    <property type="project" value="InterPro"/>
</dbReference>
<dbReference type="Pfam" id="PF02878">
    <property type="entry name" value="PGM_PMM_I"/>
    <property type="match status" value="1"/>
</dbReference>
<comment type="cofactor">
    <cofactor evidence="1">
        <name>Mg(2+)</name>
        <dbReference type="ChEBI" id="CHEBI:18420"/>
    </cofactor>
</comment>
<dbReference type="Pfam" id="PF02879">
    <property type="entry name" value="PGM_PMM_II"/>
    <property type="match status" value="1"/>
</dbReference>
<sequence>MAHERAGQVAAPEDLIDIAEVVTAYYTREIDPHDPDQQVAFGTSGHRGSSLDNAFNQQHIWAITQAIVDYRRDNSIGGPVYIGRDTHALSEPAQVSALEVLLANDVEVLVDSAGAYTPTPAISHAILQYNAKLPGGVTGTDPKRADGIVITPSHNPPRDGGLKYNPPSGGPADTDATDWIAQRANAYLADGLRGVKRASISGVLDERAGKFDFMGTYVADLPGVVDLDAIRGSGLRIGADPMGGASVHYWQAIAEAHKLNLTVVNPLVDATWRFMTLDTDGKIRMDCSSPNSMASLVDNREKFDIATGNDADSDRHGIVTPDAGLMNPNHYLAVAIEYLFTHREGWSAGTAVGKTLVSSSMIDRVVASLGRELVEVPVGFKWFVPGLIDGSVGFGGEESAGASFLRFDGTVWSTDKDGIILDLLASEITAVTGKTPSARYRELAERFGEPAYARIDAPANRAQKAALKALSPEQVSATELAGEPIAAKLTEAPGNGAAIGGLKVTTENAWFAARPSGTEDKYKIYAESFCGEDHLAKVQEEAKALVSEVLGE</sequence>
<dbReference type="GO" id="GO:0004614">
    <property type="term" value="F:phosphoglucomutase activity"/>
    <property type="evidence" value="ECO:0007669"/>
    <property type="project" value="UniProtKB-EC"/>
</dbReference>
<keyword evidence="4 7" id="KW-0479">Metal-binding</keyword>
<dbReference type="RefSeq" id="WP_108404604.1">
    <property type="nucleotide sequence ID" value="NZ_CP026948.1"/>
</dbReference>
<evidence type="ECO:0000256" key="4">
    <source>
        <dbReference type="ARBA" id="ARBA00022723"/>
    </source>
</evidence>
<feature type="domain" description="Alpha-D-phosphohexomutase alpha/beta/alpha" evidence="9">
    <location>
        <begin position="40"/>
        <end position="186"/>
    </location>
</feature>
<dbReference type="PROSITE" id="PS00710">
    <property type="entry name" value="PGM_PMM"/>
    <property type="match status" value="1"/>
</dbReference>